<dbReference type="RefSeq" id="WP_173055581.1">
    <property type="nucleotide sequence ID" value="NZ_BAABGO010000006.1"/>
</dbReference>
<accession>A0A6V8K865</accession>
<dbReference type="EMBL" id="BLPF01000001">
    <property type="protein sequence ID" value="GFJ77927.1"/>
    <property type="molecule type" value="Genomic_DNA"/>
</dbReference>
<keyword evidence="1" id="KW-0472">Membrane</keyword>
<evidence type="ECO:0008006" key="4">
    <source>
        <dbReference type="Google" id="ProtNLM"/>
    </source>
</evidence>
<dbReference type="InterPro" id="IPR021218">
    <property type="entry name" value="DUF2784"/>
</dbReference>
<organism evidence="2 3">
    <name type="scientific">Phytohabitans houttuyneae</name>
    <dbReference type="NCBI Taxonomy" id="1076126"/>
    <lineage>
        <taxon>Bacteria</taxon>
        <taxon>Bacillati</taxon>
        <taxon>Actinomycetota</taxon>
        <taxon>Actinomycetes</taxon>
        <taxon>Micromonosporales</taxon>
        <taxon>Micromonosporaceae</taxon>
    </lineage>
</organism>
<feature type="transmembrane region" description="Helical" evidence="1">
    <location>
        <begin position="6"/>
        <end position="28"/>
    </location>
</feature>
<evidence type="ECO:0000313" key="2">
    <source>
        <dbReference type="EMBL" id="GFJ77927.1"/>
    </source>
</evidence>
<gene>
    <name evidence="2" type="ORF">Phou_021070</name>
</gene>
<feature type="transmembrane region" description="Helical" evidence="1">
    <location>
        <begin position="35"/>
        <end position="54"/>
    </location>
</feature>
<proteinExistence type="predicted"/>
<protein>
    <recommendedName>
        <fullName evidence="4">DUF2784 domain-containing protein</fullName>
    </recommendedName>
</protein>
<name>A0A6V8K865_9ACTN</name>
<evidence type="ECO:0000256" key="1">
    <source>
        <dbReference type="SAM" id="Phobius"/>
    </source>
</evidence>
<dbReference type="AlphaFoldDB" id="A0A6V8K865"/>
<keyword evidence="1" id="KW-1133">Transmembrane helix</keyword>
<keyword evidence="3" id="KW-1185">Reference proteome</keyword>
<dbReference type="Pfam" id="PF10861">
    <property type="entry name" value="DUF2784"/>
    <property type="match status" value="1"/>
</dbReference>
<feature type="transmembrane region" description="Helical" evidence="1">
    <location>
        <begin position="94"/>
        <end position="113"/>
    </location>
</feature>
<evidence type="ECO:0000313" key="3">
    <source>
        <dbReference type="Proteomes" id="UP000482800"/>
    </source>
</evidence>
<reference evidence="2 3" key="1">
    <citation type="submission" date="2020-03" db="EMBL/GenBank/DDBJ databases">
        <title>Whole genome shotgun sequence of Phytohabitans houttuyneae NBRC 108639.</title>
        <authorList>
            <person name="Komaki H."/>
            <person name="Tamura T."/>
        </authorList>
    </citation>
    <scope>NUCLEOTIDE SEQUENCE [LARGE SCALE GENOMIC DNA]</scope>
    <source>
        <strain evidence="2 3">NBRC 108639</strain>
    </source>
</reference>
<reference evidence="2 3" key="2">
    <citation type="submission" date="2020-03" db="EMBL/GenBank/DDBJ databases">
        <authorList>
            <person name="Ichikawa N."/>
            <person name="Kimura A."/>
            <person name="Kitahashi Y."/>
            <person name="Uohara A."/>
        </authorList>
    </citation>
    <scope>NUCLEOTIDE SEQUENCE [LARGE SCALE GENOMIC DNA]</scope>
    <source>
        <strain evidence="2 3">NBRC 108639</strain>
    </source>
</reference>
<sequence>MGYRVLTTAILGLHFAFVAYVVVGGFLAWRWPRTIWLHLAAGAWGFVVIAARLTCPLTYAEDWSRRQAGEPGLTRGFIDRYIEGVVYPERFTTLMQVLAATAVVGSWVGFVVVMRRRRPRGDGAVAVVQATAGRPPRRRTGRS</sequence>
<keyword evidence="1" id="KW-0812">Transmembrane</keyword>
<comment type="caution">
    <text evidence="2">The sequence shown here is derived from an EMBL/GenBank/DDBJ whole genome shotgun (WGS) entry which is preliminary data.</text>
</comment>
<dbReference type="Proteomes" id="UP000482800">
    <property type="component" value="Unassembled WGS sequence"/>
</dbReference>